<gene>
    <name evidence="5" type="ORF">GA0061102_100948</name>
</gene>
<dbReference type="InterPro" id="IPR048903">
    <property type="entry name" value="MdcG_N"/>
</dbReference>
<dbReference type="Pfam" id="PF10620">
    <property type="entry name" value="MdcG"/>
    <property type="match status" value="1"/>
</dbReference>
<dbReference type="AlphaFoldDB" id="A0A1C3V6J7"/>
<dbReference type="NCBIfam" id="TIGR03135">
    <property type="entry name" value="malonate_mdcG"/>
    <property type="match status" value="1"/>
</dbReference>
<keyword evidence="1 5" id="KW-0808">Transferase</keyword>
<keyword evidence="2" id="KW-0548">Nucleotidyltransferase</keyword>
<dbReference type="EMBL" id="FMAH01000009">
    <property type="protein sequence ID" value="SCB23249.1"/>
    <property type="molecule type" value="Genomic_DNA"/>
</dbReference>
<name>A0A1C3V6J7_9HYPH</name>
<dbReference type="STRING" id="411945.GA0061102_100948"/>
<dbReference type="GO" id="GO:0016779">
    <property type="term" value="F:nucleotidyltransferase activity"/>
    <property type="evidence" value="ECO:0007669"/>
    <property type="project" value="UniProtKB-KW"/>
</dbReference>
<reference evidence="6" key="1">
    <citation type="submission" date="2016-08" db="EMBL/GenBank/DDBJ databases">
        <authorList>
            <person name="Varghese N."/>
            <person name="Submissions Spin"/>
        </authorList>
    </citation>
    <scope>NUCLEOTIDE SEQUENCE [LARGE SCALE GENOMIC DNA]</scope>
    <source>
        <strain evidence="6">HAMBI 2971</strain>
    </source>
</reference>
<proteinExistence type="predicted"/>
<evidence type="ECO:0000259" key="3">
    <source>
        <dbReference type="Pfam" id="PF10620"/>
    </source>
</evidence>
<dbReference type="Proteomes" id="UP000199435">
    <property type="component" value="Unassembled WGS sequence"/>
</dbReference>
<dbReference type="Pfam" id="PF20866">
    <property type="entry name" value="MdcG_N"/>
    <property type="match status" value="1"/>
</dbReference>
<dbReference type="InterPro" id="IPR049180">
    <property type="entry name" value="MdcG_C"/>
</dbReference>
<keyword evidence="6" id="KW-1185">Reference proteome</keyword>
<dbReference type="RefSeq" id="WP_092846681.1">
    <property type="nucleotide sequence ID" value="NZ_FMAH01000009.1"/>
</dbReference>
<evidence type="ECO:0000256" key="2">
    <source>
        <dbReference type="ARBA" id="ARBA00022695"/>
    </source>
</evidence>
<feature type="domain" description="Phosphoribosyl-dephospho-CoA transferase MdcG C-terminal" evidence="3">
    <location>
        <begin position="93"/>
        <end position="208"/>
    </location>
</feature>
<evidence type="ECO:0000256" key="1">
    <source>
        <dbReference type="ARBA" id="ARBA00022679"/>
    </source>
</evidence>
<dbReference type="InterPro" id="IPR017557">
    <property type="entry name" value="Holo-ACP_synthase"/>
</dbReference>
<evidence type="ECO:0000313" key="5">
    <source>
        <dbReference type="EMBL" id="SCB23249.1"/>
    </source>
</evidence>
<organism evidence="5 6">
    <name type="scientific">Rhizobium miluonense</name>
    <dbReference type="NCBI Taxonomy" id="411945"/>
    <lineage>
        <taxon>Bacteria</taxon>
        <taxon>Pseudomonadati</taxon>
        <taxon>Pseudomonadota</taxon>
        <taxon>Alphaproteobacteria</taxon>
        <taxon>Hyphomicrobiales</taxon>
        <taxon>Rhizobiaceae</taxon>
        <taxon>Rhizobium/Agrobacterium group</taxon>
        <taxon>Rhizobium</taxon>
    </lineage>
</organism>
<protein>
    <submittedName>
        <fullName evidence="5">Phosphoribosyl-dephospho-CoA transferase</fullName>
    </submittedName>
</protein>
<dbReference type="OrthoDB" id="5498803at2"/>
<evidence type="ECO:0000313" key="6">
    <source>
        <dbReference type="Proteomes" id="UP000199435"/>
    </source>
</evidence>
<evidence type="ECO:0000259" key="4">
    <source>
        <dbReference type="Pfam" id="PF20866"/>
    </source>
</evidence>
<sequence length="213" mass="23373">MVDVAALRRHDLAYVRSEAWPGLLHGQVEGEMEPDLLAWAASGRPAIFRRRICTDAMDIVPLGLPLPPDMGRKRLALACPPTAVIRTTPPPLLHDVLPAAPVRWRPTLEALLELGAFCRCFGSLAWQHLTGLSYLTTMSDLDLLITCRSSIDAAQATDLLNRVAERAPMRIDAELVTPCGTAVQWREWLSGNPELLVKSHTGSALIAREALFV</sequence>
<feature type="domain" description="Phosphoribosyl-dephospho-CoA transferase MdcG N-terminal" evidence="4">
    <location>
        <begin position="8"/>
        <end position="90"/>
    </location>
</feature>
<accession>A0A1C3V6J7</accession>